<dbReference type="PANTHER" id="PTHR12681:SF0">
    <property type="entry name" value="ZINC FINGER CCCH DOMAIN-CONTAINING PROTEIN 15"/>
    <property type="match status" value="1"/>
</dbReference>
<dbReference type="STRING" id="1173061.A0A0J9XA11"/>
<dbReference type="InterPro" id="IPR036855">
    <property type="entry name" value="Znf_CCCH_sf"/>
</dbReference>
<dbReference type="PROSITE" id="PS50103">
    <property type="entry name" value="ZF_C3H1"/>
    <property type="match status" value="2"/>
</dbReference>
<dbReference type="GO" id="GO:0005634">
    <property type="term" value="C:nucleus"/>
    <property type="evidence" value="ECO:0007669"/>
    <property type="project" value="UniProtKB-SubCell"/>
</dbReference>
<keyword evidence="9 12" id="KW-0862">Zinc</keyword>
<dbReference type="Gene3D" id="6.20.400.10">
    <property type="match status" value="1"/>
</dbReference>
<sequence length="338" mass="38700">MPPKKNQENQKNKANKRTQKAEDKTFGLKNKNKSKKVQNFVKQVEAQTANSNANKRAEVEKARRAAEKKAAEDAKRDALINPIIQQQKVPFGVDPKTVLCAFFKAGQCTKGNKCKFSHDLEIGRKVSKKDLYTDDRAKEKEQDTMDKWDEEKLRQVITSKHGNPITMTDIVCKYFIEAVENGKYGWFWECPNGGKACKYRHSLPSGFVLKTKEQRAAEKLAAANQPVYTLEEFLETERFKLGKNLTPITLESFTEWKKKRDAKKKQDEDDKNKKTKVLSGKQLLLSGKFVEEEDEEEDASDAWDMEDLKRRVEESSGENTTESFGGRDDEAETEKVEA</sequence>
<organism evidence="15 16">
    <name type="scientific">Geotrichum candidum</name>
    <name type="common">Oospora lactis</name>
    <name type="synonym">Dipodascus geotrichum</name>
    <dbReference type="NCBI Taxonomy" id="1173061"/>
    <lineage>
        <taxon>Eukaryota</taxon>
        <taxon>Fungi</taxon>
        <taxon>Dikarya</taxon>
        <taxon>Ascomycota</taxon>
        <taxon>Saccharomycotina</taxon>
        <taxon>Dipodascomycetes</taxon>
        <taxon>Dipodascales</taxon>
        <taxon>Dipodascaceae</taxon>
        <taxon>Geotrichum</taxon>
    </lineage>
</organism>
<keyword evidence="6 12" id="KW-0479">Metal-binding</keyword>
<feature type="zinc finger region" description="C3H1-type" evidence="12">
    <location>
        <begin position="166"/>
        <end position="204"/>
    </location>
</feature>
<feature type="compositionally biased region" description="Basic and acidic residues" evidence="13">
    <location>
        <begin position="1"/>
        <end position="11"/>
    </location>
</feature>
<dbReference type="GO" id="GO:0002181">
    <property type="term" value="P:cytoplasmic translation"/>
    <property type="evidence" value="ECO:0007669"/>
    <property type="project" value="TreeGrafter"/>
</dbReference>
<evidence type="ECO:0000256" key="10">
    <source>
        <dbReference type="ARBA" id="ARBA00023054"/>
    </source>
</evidence>
<dbReference type="InterPro" id="IPR032378">
    <property type="entry name" value="ZC3H15/TMA46_C"/>
</dbReference>
<dbReference type="GO" id="GO:0003729">
    <property type="term" value="F:mRNA binding"/>
    <property type="evidence" value="ECO:0007669"/>
    <property type="project" value="TreeGrafter"/>
</dbReference>
<evidence type="ECO:0000256" key="13">
    <source>
        <dbReference type="SAM" id="MobiDB-lite"/>
    </source>
</evidence>
<proteinExistence type="inferred from homology"/>
<dbReference type="InterPro" id="IPR000571">
    <property type="entry name" value="Znf_CCCH"/>
</dbReference>
<evidence type="ECO:0000259" key="14">
    <source>
        <dbReference type="PROSITE" id="PS50103"/>
    </source>
</evidence>
<accession>A0A0J9XA11</accession>
<dbReference type="SUPFAM" id="SSF90229">
    <property type="entry name" value="CCCH zinc finger"/>
    <property type="match status" value="1"/>
</dbReference>
<keyword evidence="8 12" id="KW-0863">Zinc-finger</keyword>
<keyword evidence="10" id="KW-0175">Coiled coil</keyword>
<dbReference type="PANTHER" id="PTHR12681">
    <property type="entry name" value="ZINC FINGER-CONTAINING PROTEIN P48ZNF"/>
    <property type="match status" value="1"/>
</dbReference>
<keyword evidence="5" id="KW-0963">Cytoplasm</keyword>
<dbReference type="Pfam" id="PF16543">
    <property type="entry name" value="DFRP_C"/>
    <property type="match status" value="1"/>
</dbReference>
<evidence type="ECO:0000313" key="15">
    <source>
        <dbReference type="EMBL" id="CDO54021.1"/>
    </source>
</evidence>
<reference evidence="15" key="1">
    <citation type="submission" date="2014-03" db="EMBL/GenBank/DDBJ databases">
        <authorList>
            <person name="Casaregola S."/>
        </authorList>
    </citation>
    <scope>NUCLEOTIDE SEQUENCE [LARGE SCALE GENOMIC DNA]</scope>
    <source>
        <strain evidence="15">CLIB 918</strain>
    </source>
</reference>
<evidence type="ECO:0000313" key="16">
    <source>
        <dbReference type="Proteomes" id="UP000242525"/>
    </source>
</evidence>
<evidence type="ECO:0000256" key="12">
    <source>
        <dbReference type="PROSITE-ProRule" id="PRU00723"/>
    </source>
</evidence>
<dbReference type="EMBL" id="CCBN010000006">
    <property type="protein sequence ID" value="CDO54021.1"/>
    <property type="molecule type" value="Genomic_DNA"/>
</dbReference>
<feature type="zinc finger region" description="C3H1-type" evidence="12">
    <location>
        <begin position="94"/>
        <end position="121"/>
    </location>
</feature>
<dbReference type="FunFam" id="4.10.1000.10:FF:000050">
    <property type="entry name" value="AGAP008634-PA"/>
    <property type="match status" value="1"/>
</dbReference>
<gene>
    <name evidence="15" type="ORF">BN980_GECA06s03486g</name>
</gene>
<keyword evidence="11" id="KW-0539">Nucleus</keyword>
<evidence type="ECO:0000256" key="1">
    <source>
        <dbReference type="ARBA" id="ARBA00004123"/>
    </source>
</evidence>
<dbReference type="GO" id="GO:0005829">
    <property type="term" value="C:cytosol"/>
    <property type="evidence" value="ECO:0007669"/>
    <property type="project" value="TreeGrafter"/>
</dbReference>
<evidence type="ECO:0000256" key="2">
    <source>
        <dbReference type="ARBA" id="ARBA00004496"/>
    </source>
</evidence>
<evidence type="ECO:0000256" key="11">
    <source>
        <dbReference type="ARBA" id="ARBA00023242"/>
    </source>
</evidence>
<feature type="region of interest" description="Disordered" evidence="13">
    <location>
        <begin position="288"/>
        <end position="338"/>
    </location>
</feature>
<feature type="domain" description="C3H1-type" evidence="14">
    <location>
        <begin position="94"/>
        <end position="121"/>
    </location>
</feature>
<evidence type="ECO:0000256" key="3">
    <source>
        <dbReference type="ARBA" id="ARBA00010043"/>
    </source>
</evidence>
<dbReference type="Gene3D" id="4.10.1000.10">
    <property type="entry name" value="Zinc finger, CCCH-type"/>
    <property type="match status" value="1"/>
</dbReference>
<dbReference type="Pfam" id="PF00642">
    <property type="entry name" value="zf-CCCH"/>
    <property type="match status" value="1"/>
</dbReference>
<keyword evidence="7" id="KW-0677">Repeat</keyword>
<dbReference type="Proteomes" id="UP000242525">
    <property type="component" value="Unassembled WGS sequence"/>
</dbReference>
<feature type="compositionally biased region" description="Basic and acidic residues" evidence="13">
    <location>
        <begin position="55"/>
        <end position="73"/>
    </location>
</feature>
<evidence type="ECO:0000256" key="7">
    <source>
        <dbReference type="ARBA" id="ARBA00022737"/>
    </source>
</evidence>
<comment type="caution">
    <text evidence="15">The sequence shown here is derived from an EMBL/GenBank/DDBJ whole genome shotgun (WGS) entry which is preliminary data.</text>
</comment>
<evidence type="ECO:0000256" key="4">
    <source>
        <dbReference type="ARBA" id="ARBA00015073"/>
    </source>
</evidence>
<evidence type="ECO:0000256" key="6">
    <source>
        <dbReference type="ARBA" id="ARBA00022723"/>
    </source>
</evidence>
<feature type="compositionally biased region" description="Polar residues" evidence="13">
    <location>
        <begin position="45"/>
        <end position="54"/>
    </location>
</feature>
<comment type="similarity">
    <text evidence="3">Belongs to the ZC3H15/TMA46 family.</text>
</comment>
<feature type="domain" description="C3H1-type" evidence="14">
    <location>
        <begin position="166"/>
        <end position="204"/>
    </location>
</feature>
<feature type="compositionally biased region" description="Acidic residues" evidence="13">
    <location>
        <begin position="291"/>
        <end position="305"/>
    </location>
</feature>
<dbReference type="GO" id="GO:0008270">
    <property type="term" value="F:zinc ion binding"/>
    <property type="evidence" value="ECO:0007669"/>
    <property type="project" value="UniProtKB-KW"/>
</dbReference>
<dbReference type="AlphaFoldDB" id="A0A0J9XA11"/>
<dbReference type="OrthoDB" id="278280at2759"/>
<feature type="compositionally biased region" description="Basic and acidic residues" evidence="13">
    <location>
        <begin position="325"/>
        <end position="338"/>
    </location>
</feature>
<comment type="subcellular location">
    <subcellularLocation>
        <location evidence="2">Cytoplasm</location>
    </subcellularLocation>
    <subcellularLocation>
        <location evidence="1">Nucleus</location>
    </subcellularLocation>
</comment>
<evidence type="ECO:0000256" key="8">
    <source>
        <dbReference type="ARBA" id="ARBA00022771"/>
    </source>
</evidence>
<evidence type="ECO:0000256" key="5">
    <source>
        <dbReference type="ARBA" id="ARBA00022490"/>
    </source>
</evidence>
<evidence type="ECO:0000256" key="9">
    <source>
        <dbReference type="ARBA" id="ARBA00022833"/>
    </source>
</evidence>
<name>A0A0J9XA11_GEOCN</name>
<protein>
    <recommendedName>
        <fullName evidence="4">Zinc finger CCCH domain-containing protein 15</fullName>
    </recommendedName>
</protein>
<dbReference type="SMART" id="SM00356">
    <property type="entry name" value="ZnF_C3H1"/>
    <property type="match status" value="2"/>
</dbReference>
<feature type="region of interest" description="Disordered" evidence="13">
    <location>
        <begin position="1"/>
        <end position="73"/>
    </location>
</feature>
<keyword evidence="16" id="KW-1185">Reference proteome</keyword>